<feature type="transmembrane region" description="Helical" evidence="6">
    <location>
        <begin position="264"/>
        <end position="283"/>
    </location>
</feature>
<keyword evidence="2" id="KW-1003">Cell membrane</keyword>
<comment type="subcellular location">
    <subcellularLocation>
        <location evidence="1">Cell membrane</location>
        <topology evidence="1">Multi-pass membrane protein</topology>
    </subcellularLocation>
</comment>
<organism evidence="8 9">
    <name type="scientific">Vibrio caribbeanicus ATCC BAA-2122</name>
    <dbReference type="NCBI Taxonomy" id="796620"/>
    <lineage>
        <taxon>Bacteria</taxon>
        <taxon>Pseudomonadati</taxon>
        <taxon>Pseudomonadota</taxon>
        <taxon>Gammaproteobacteria</taxon>
        <taxon>Vibrionales</taxon>
        <taxon>Vibrionaceae</taxon>
        <taxon>Vibrio</taxon>
    </lineage>
</organism>
<dbReference type="SUPFAM" id="SSF103481">
    <property type="entry name" value="Multidrug resistance efflux transporter EmrE"/>
    <property type="match status" value="2"/>
</dbReference>
<sequence>MKYLFPLITVCIWAGNTIINKLAASSIEPSAMSFYRWLVAVFVLSPFCLPSIIKNHKKIRPYLIKLAFLSLIGMVIHQSLSYYAALTTTASNQALILSLVPLFAIFFSVPLLSKSISSTSILGGVIAISGLIFMLGKGDFAYLLHQDVTIGDILMIIASASYGAYCVLLKKWNMPLSNWTMVYMQGLFALLMLIPLWLTSNQLIPSPSSLPLIAYAGFGASILAPWLWVRAIKLIGADTSAMFMNLVPIFAMLMASSILGETVYYYHIIGGLLVLTGVVISQIKPRQKKSCLNHVKVRD</sequence>
<keyword evidence="5 6" id="KW-0472">Membrane</keyword>
<feature type="transmembrane region" description="Helical" evidence="6">
    <location>
        <begin position="241"/>
        <end position="258"/>
    </location>
</feature>
<protein>
    <recommendedName>
        <fullName evidence="7">EamA domain-containing protein</fullName>
    </recommendedName>
</protein>
<evidence type="ECO:0000256" key="4">
    <source>
        <dbReference type="ARBA" id="ARBA00022989"/>
    </source>
</evidence>
<feature type="transmembrane region" description="Helical" evidence="6">
    <location>
        <begin position="90"/>
        <end position="112"/>
    </location>
</feature>
<feature type="domain" description="EamA" evidence="7">
    <location>
        <begin position="150"/>
        <end position="280"/>
    </location>
</feature>
<name>E3BFA1_9VIBR</name>
<dbReference type="Proteomes" id="UP000002943">
    <property type="component" value="Unassembled WGS sequence"/>
</dbReference>
<dbReference type="AlphaFoldDB" id="E3BFA1"/>
<feature type="domain" description="EamA" evidence="7">
    <location>
        <begin position="3"/>
        <end position="135"/>
    </location>
</feature>
<dbReference type="InterPro" id="IPR000620">
    <property type="entry name" value="EamA_dom"/>
</dbReference>
<feature type="transmembrane region" description="Helical" evidence="6">
    <location>
        <begin position="148"/>
        <end position="168"/>
    </location>
</feature>
<keyword evidence="9" id="KW-1185">Reference proteome</keyword>
<feature type="transmembrane region" description="Helical" evidence="6">
    <location>
        <begin position="210"/>
        <end position="229"/>
    </location>
</feature>
<evidence type="ECO:0000313" key="9">
    <source>
        <dbReference type="Proteomes" id="UP000002943"/>
    </source>
</evidence>
<feature type="transmembrane region" description="Helical" evidence="6">
    <location>
        <begin position="119"/>
        <end position="136"/>
    </location>
</feature>
<feature type="transmembrane region" description="Helical" evidence="6">
    <location>
        <begin position="180"/>
        <end position="198"/>
    </location>
</feature>
<evidence type="ECO:0000256" key="6">
    <source>
        <dbReference type="SAM" id="Phobius"/>
    </source>
</evidence>
<dbReference type="PANTHER" id="PTHR42920:SF11">
    <property type="entry name" value="INNER MEMBRANE PROTEIN YTFF"/>
    <property type="match status" value="1"/>
</dbReference>
<evidence type="ECO:0000313" key="8">
    <source>
        <dbReference type="EMBL" id="EFP98277.1"/>
    </source>
</evidence>
<dbReference type="InterPro" id="IPR037185">
    <property type="entry name" value="EmrE-like"/>
</dbReference>
<keyword evidence="3 6" id="KW-0812">Transmembrane</keyword>
<evidence type="ECO:0000256" key="2">
    <source>
        <dbReference type="ARBA" id="ARBA00022475"/>
    </source>
</evidence>
<dbReference type="eggNOG" id="COG0697">
    <property type="taxonomic scope" value="Bacteria"/>
</dbReference>
<dbReference type="RefSeq" id="WP_009599566.1">
    <property type="nucleotide sequence ID" value="NZ_AEIU01000014.1"/>
</dbReference>
<dbReference type="GO" id="GO:0005886">
    <property type="term" value="C:plasma membrane"/>
    <property type="evidence" value="ECO:0007669"/>
    <property type="project" value="UniProtKB-SubCell"/>
</dbReference>
<dbReference type="OrthoDB" id="4167046at2"/>
<comment type="caution">
    <text evidence="8">The sequence shown here is derived from an EMBL/GenBank/DDBJ whole genome shotgun (WGS) entry which is preliminary data.</text>
</comment>
<evidence type="ECO:0000256" key="3">
    <source>
        <dbReference type="ARBA" id="ARBA00022692"/>
    </source>
</evidence>
<feature type="transmembrane region" description="Helical" evidence="6">
    <location>
        <begin position="34"/>
        <end position="53"/>
    </location>
</feature>
<evidence type="ECO:0000256" key="5">
    <source>
        <dbReference type="ARBA" id="ARBA00023136"/>
    </source>
</evidence>
<evidence type="ECO:0000256" key="1">
    <source>
        <dbReference type="ARBA" id="ARBA00004651"/>
    </source>
</evidence>
<keyword evidence="4 6" id="KW-1133">Transmembrane helix</keyword>
<dbReference type="EMBL" id="AEIU01000014">
    <property type="protein sequence ID" value="EFP98277.1"/>
    <property type="molecule type" value="Genomic_DNA"/>
</dbReference>
<evidence type="ECO:0000259" key="7">
    <source>
        <dbReference type="Pfam" id="PF00892"/>
    </source>
</evidence>
<feature type="transmembrane region" description="Helical" evidence="6">
    <location>
        <begin position="62"/>
        <end position="84"/>
    </location>
</feature>
<reference evidence="8 9" key="1">
    <citation type="journal article" date="2012" name="Int. J. Syst. Evol. Microbiol.">
        <title>Vibrio caribbeanicus sp. nov., isolated from the marine sponge Scleritoderma cyanea.</title>
        <authorList>
            <person name="Hoffmann M."/>
            <person name="Monday S.R."/>
            <person name="Allard M.W."/>
            <person name="Strain E.A."/>
            <person name="Whittaker P."/>
            <person name="Naum M."/>
            <person name="McCarthy P.J."/>
            <person name="Lopez J.V."/>
            <person name="Fischer M."/>
            <person name="Brown E.W."/>
        </authorList>
    </citation>
    <scope>NUCLEOTIDE SEQUENCE [LARGE SCALE GENOMIC DNA]</scope>
    <source>
        <strain evidence="8 9">ATCC BAA-2122</strain>
    </source>
</reference>
<accession>E3BFA1</accession>
<dbReference type="InterPro" id="IPR051258">
    <property type="entry name" value="Diverse_Substrate_Transporter"/>
</dbReference>
<dbReference type="PANTHER" id="PTHR42920">
    <property type="entry name" value="OS03G0707200 PROTEIN-RELATED"/>
    <property type="match status" value="1"/>
</dbReference>
<gene>
    <name evidence="8" type="ORF">VIBC2010_09352</name>
</gene>
<proteinExistence type="predicted"/>
<dbReference type="Pfam" id="PF00892">
    <property type="entry name" value="EamA"/>
    <property type="match status" value="2"/>
</dbReference>